<evidence type="ECO:0000313" key="2">
    <source>
        <dbReference type="Proteomes" id="UP000499080"/>
    </source>
</evidence>
<evidence type="ECO:0000313" key="1">
    <source>
        <dbReference type="EMBL" id="GBO06433.1"/>
    </source>
</evidence>
<gene>
    <name evidence="1" type="ORF">AVEN_140012_1</name>
</gene>
<name>A0A4Y2U1P7_ARAVE</name>
<dbReference type="Proteomes" id="UP000499080">
    <property type="component" value="Unassembled WGS sequence"/>
</dbReference>
<dbReference type="EMBL" id="BGPR01032762">
    <property type="protein sequence ID" value="GBO06433.1"/>
    <property type="molecule type" value="Genomic_DNA"/>
</dbReference>
<sequence>MPGVILKGSGLPSELTIRFRLCASLYCRVTQVTDFRSLCDLIVSDKIFRNLDRELMTHILVRQEYCVGHVVSGSESGGGEIVSSFVEFDSWQMIRNKTLEQFWEIEVMKECGNTEASL</sequence>
<keyword evidence="2" id="KW-1185">Reference proteome</keyword>
<proteinExistence type="predicted"/>
<protein>
    <submittedName>
        <fullName evidence="1">Uncharacterized protein</fullName>
    </submittedName>
</protein>
<organism evidence="1 2">
    <name type="scientific">Araneus ventricosus</name>
    <name type="common">Orbweaver spider</name>
    <name type="synonym">Epeira ventricosa</name>
    <dbReference type="NCBI Taxonomy" id="182803"/>
    <lineage>
        <taxon>Eukaryota</taxon>
        <taxon>Metazoa</taxon>
        <taxon>Ecdysozoa</taxon>
        <taxon>Arthropoda</taxon>
        <taxon>Chelicerata</taxon>
        <taxon>Arachnida</taxon>
        <taxon>Araneae</taxon>
        <taxon>Araneomorphae</taxon>
        <taxon>Entelegynae</taxon>
        <taxon>Araneoidea</taxon>
        <taxon>Araneidae</taxon>
        <taxon>Araneus</taxon>
    </lineage>
</organism>
<accession>A0A4Y2U1P7</accession>
<comment type="caution">
    <text evidence="1">The sequence shown here is derived from an EMBL/GenBank/DDBJ whole genome shotgun (WGS) entry which is preliminary data.</text>
</comment>
<dbReference type="AlphaFoldDB" id="A0A4Y2U1P7"/>
<reference evidence="1 2" key="1">
    <citation type="journal article" date="2019" name="Sci. Rep.">
        <title>Orb-weaving spider Araneus ventricosus genome elucidates the spidroin gene catalogue.</title>
        <authorList>
            <person name="Kono N."/>
            <person name="Nakamura H."/>
            <person name="Ohtoshi R."/>
            <person name="Moran D.A.P."/>
            <person name="Shinohara A."/>
            <person name="Yoshida Y."/>
            <person name="Fujiwara M."/>
            <person name="Mori M."/>
            <person name="Tomita M."/>
            <person name="Arakawa K."/>
        </authorList>
    </citation>
    <scope>NUCLEOTIDE SEQUENCE [LARGE SCALE GENOMIC DNA]</scope>
</reference>